<keyword evidence="2" id="KW-1185">Reference proteome</keyword>
<dbReference type="AlphaFoldDB" id="A0A9P9ASC6"/>
<accession>A0A9P9ASC6</accession>
<dbReference type="SUPFAM" id="SSF110857">
    <property type="entry name" value="Gamma-glutamyl cyclotransferase-like"/>
    <property type="match status" value="1"/>
</dbReference>
<dbReference type="OrthoDB" id="2924818at2759"/>
<dbReference type="EMBL" id="JAGPYM010000007">
    <property type="protein sequence ID" value="KAH6892529.1"/>
    <property type="molecule type" value="Genomic_DNA"/>
</dbReference>
<sequence>MAMEERLEVLYFAYGSDLSTEQMQQRCPYSTPAGLAHLEGWRWFINSRGYANIAQQPLDDDDENDDGCQVALVRVEDGVPCDEYIGRMERGIECAVEEWGMDKGYVERVIRPAMGNIPTRLGHNMSAF</sequence>
<gene>
    <name evidence="1" type="ORF">B0T10DRAFT_458238</name>
</gene>
<organism evidence="1 2">
    <name type="scientific">Thelonectria olida</name>
    <dbReference type="NCBI Taxonomy" id="1576542"/>
    <lineage>
        <taxon>Eukaryota</taxon>
        <taxon>Fungi</taxon>
        <taxon>Dikarya</taxon>
        <taxon>Ascomycota</taxon>
        <taxon>Pezizomycotina</taxon>
        <taxon>Sordariomycetes</taxon>
        <taxon>Hypocreomycetidae</taxon>
        <taxon>Hypocreales</taxon>
        <taxon>Nectriaceae</taxon>
        <taxon>Thelonectria</taxon>
    </lineage>
</organism>
<name>A0A9P9ASC6_9HYPO</name>
<evidence type="ECO:0000313" key="2">
    <source>
        <dbReference type="Proteomes" id="UP000777438"/>
    </source>
</evidence>
<dbReference type="Proteomes" id="UP000777438">
    <property type="component" value="Unassembled WGS sequence"/>
</dbReference>
<dbReference type="CDD" id="cd06661">
    <property type="entry name" value="GGCT_like"/>
    <property type="match status" value="1"/>
</dbReference>
<evidence type="ECO:0000313" key="1">
    <source>
        <dbReference type="EMBL" id="KAH6892529.1"/>
    </source>
</evidence>
<proteinExistence type="predicted"/>
<comment type="caution">
    <text evidence="1">The sequence shown here is derived from an EMBL/GenBank/DDBJ whole genome shotgun (WGS) entry which is preliminary data.</text>
</comment>
<dbReference type="InterPro" id="IPR036568">
    <property type="entry name" value="GGCT-like_sf"/>
</dbReference>
<dbReference type="InterPro" id="IPR013024">
    <property type="entry name" value="GGCT-like"/>
</dbReference>
<reference evidence="1 2" key="1">
    <citation type="journal article" date="2021" name="Nat. Commun.">
        <title>Genetic determinants of endophytism in the Arabidopsis root mycobiome.</title>
        <authorList>
            <person name="Mesny F."/>
            <person name="Miyauchi S."/>
            <person name="Thiergart T."/>
            <person name="Pickel B."/>
            <person name="Atanasova L."/>
            <person name="Karlsson M."/>
            <person name="Huettel B."/>
            <person name="Barry K.W."/>
            <person name="Haridas S."/>
            <person name="Chen C."/>
            <person name="Bauer D."/>
            <person name="Andreopoulos W."/>
            <person name="Pangilinan J."/>
            <person name="LaButti K."/>
            <person name="Riley R."/>
            <person name="Lipzen A."/>
            <person name="Clum A."/>
            <person name="Drula E."/>
            <person name="Henrissat B."/>
            <person name="Kohler A."/>
            <person name="Grigoriev I.V."/>
            <person name="Martin F.M."/>
            <person name="Hacquard S."/>
        </authorList>
    </citation>
    <scope>NUCLEOTIDE SEQUENCE [LARGE SCALE GENOMIC DNA]</scope>
    <source>
        <strain evidence="1 2">MPI-CAGE-CH-0241</strain>
    </source>
</reference>
<protein>
    <submittedName>
        <fullName evidence="1">AIG2 family protein</fullName>
    </submittedName>
</protein>
<dbReference type="Gene3D" id="3.10.490.10">
    <property type="entry name" value="Gamma-glutamyl cyclotransferase-like"/>
    <property type="match status" value="1"/>
</dbReference>